<gene>
    <name evidence="3" type="ORF">P0Y58_19310</name>
</gene>
<evidence type="ECO:0000313" key="4">
    <source>
        <dbReference type="Proteomes" id="UP001216329"/>
    </source>
</evidence>
<accession>A0AAJ6BAT9</accession>
<protein>
    <submittedName>
        <fullName evidence="3">TadE/TadG family type IV pilus assembly protein</fullName>
    </submittedName>
</protein>
<dbReference type="AlphaFoldDB" id="A0AAJ6BAT9"/>
<keyword evidence="2" id="KW-0812">Transmembrane</keyword>
<proteinExistence type="predicted"/>
<keyword evidence="2" id="KW-1133">Transmembrane helix</keyword>
<dbReference type="Proteomes" id="UP001216329">
    <property type="component" value="Chromosome"/>
</dbReference>
<evidence type="ECO:0000256" key="2">
    <source>
        <dbReference type="SAM" id="Phobius"/>
    </source>
</evidence>
<sequence length="185" mass="20635">MKTALQRLRSRQDGVTAVETAFILPVLLFGLMMLFELAHMAMVIAAGNLALEHAVQRFRSTPDYFQLSPEALEAQVVQRMSERSFNLFQADELKVDVLPFENLRSFGESRYGASEETSSGEDAASQEQDTADRVFSPPILSVTVDLKQSYLTTFPALFGLGDGYQYQYRHLLGNLPSGLESEDSQ</sequence>
<evidence type="ECO:0000256" key="1">
    <source>
        <dbReference type="SAM" id="MobiDB-lite"/>
    </source>
</evidence>
<dbReference type="EMBL" id="CP119325">
    <property type="protein sequence ID" value="WEK29044.1"/>
    <property type="molecule type" value="Genomic_DNA"/>
</dbReference>
<evidence type="ECO:0000313" key="3">
    <source>
        <dbReference type="EMBL" id="WEK29044.1"/>
    </source>
</evidence>
<keyword evidence="2" id="KW-0472">Membrane</keyword>
<organism evidence="3 4">
    <name type="scientific">Candidatus Pseudomonas phytovorans</name>
    <dbReference type="NCBI Taxonomy" id="3121377"/>
    <lineage>
        <taxon>Bacteria</taxon>
        <taxon>Pseudomonadati</taxon>
        <taxon>Pseudomonadota</taxon>
        <taxon>Gammaproteobacteria</taxon>
        <taxon>Pseudomonadales</taxon>
        <taxon>Pseudomonadaceae</taxon>
        <taxon>Pseudomonas</taxon>
    </lineage>
</organism>
<feature type="region of interest" description="Disordered" evidence="1">
    <location>
        <begin position="111"/>
        <end position="130"/>
    </location>
</feature>
<reference evidence="3" key="1">
    <citation type="submission" date="2023-03" db="EMBL/GenBank/DDBJ databases">
        <title>Andean soil-derived lignocellulolytic bacterial consortium as a source of novel taxa and putative plastic-active enzymes.</title>
        <authorList>
            <person name="Diaz-Garcia L."/>
            <person name="Chuvochina M."/>
            <person name="Feuerriegel G."/>
            <person name="Bunk B."/>
            <person name="Sproer C."/>
            <person name="Streit W.R."/>
            <person name="Rodriguez L.M."/>
            <person name="Overmann J."/>
            <person name="Jimenez D.J."/>
        </authorList>
    </citation>
    <scope>NUCLEOTIDE SEQUENCE</scope>
    <source>
        <strain evidence="3">MAG 876</strain>
    </source>
</reference>
<feature type="transmembrane region" description="Helical" evidence="2">
    <location>
        <begin position="21"/>
        <end position="51"/>
    </location>
</feature>
<name>A0AAJ6BAT9_9PSED</name>